<gene>
    <name evidence="3" type="ORF">CSSPJE1EN1_LOCUS13248</name>
</gene>
<keyword evidence="1" id="KW-0175">Coiled coil</keyword>
<feature type="region of interest" description="Disordered" evidence="2">
    <location>
        <begin position="73"/>
        <end position="106"/>
    </location>
</feature>
<reference evidence="3 4" key="1">
    <citation type="submission" date="2024-02" db="EMBL/GenBank/DDBJ databases">
        <authorList>
            <consortium name="ELIXIR-Norway"/>
            <consortium name="Elixir Norway"/>
        </authorList>
    </citation>
    <scope>NUCLEOTIDE SEQUENCE [LARGE SCALE GENOMIC DNA]</scope>
</reference>
<organism evidence="3 4">
    <name type="scientific">Sphagnum jensenii</name>
    <dbReference type="NCBI Taxonomy" id="128206"/>
    <lineage>
        <taxon>Eukaryota</taxon>
        <taxon>Viridiplantae</taxon>
        <taxon>Streptophyta</taxon>
        <taxon>Embryophyta</taxon>
        <taxon>Bryophyta</taxon>
        <taxon>Sphagnophytina</taxon>
        <taxon>Sphagnopsida</taxon>
        <taxon>Sphagnales</taxon>
        <taxon>Sphagnaceae</taxon>
        <taxon>Sphagnum</taxon>
    </lineage>
</organism>
<feature type="compositionally biased region" description="Basic and acidic residues" evidence="2">
    <location>
        <begin position="725"/>
        <end position="736"/>
    </location>
</feature>
<feature type="region of interest" description="Disordered" evidence="2">
    <location>
        <begin position="725"/>
        <end position="770"/>
    </location>
</feature>
<name>A0ABP0WLM4_9BRYO</name>
<dbReference type="PANTHER" id="PTHR45615:SF80">
    <property type="entry name" value="GRIP DOMAIN-CONTAINING PROTEIN"/>
    <property type="match status" value="1"/>
</dbReference>
<accession>A0ABP0WLM4</accession>
<sequence>MMGHVVPSCCSSFELQFSRVEDKKMASGLAMGLFVRRRRSCVLQMQRMWVQERKLERRRILCHVRALKDQQQLEGSEAVQEGKKKSGKSSKLLGSSQAEDGSRGNNKHGLSRRALVALIALSAQGFAVSPSTRLVSAKLINAGASQEPAVKQKLGSLMQVAAEGDQAEVDFGAGGILNPVGVVGGGVLGILYWLERQAKASSTSALKEANLKLKQTNATMESLREKLEGDLLAERAQAQEQADKAQKEQISLSEELRKAKLSAKEQQEKLESEKILVSELQQRIGDLQTELSETDVKYKSLMESFEEEQKQTEGLEDKLQVLDLQIKEKEKQIVDLSSTVQNMEVISGTHLSQLNATKATLSRVETMAAKLDQELTSVQKTLTDKQNTVKDLNKELAAATAGQKQAMSKIADLQRELNSLQVLLTEEQEKEAILTKDLKETAHGLKEASSEAKSLQQRLLETCAIKDKLEKQLLQTTKELNNNLGAVNHSLAAKEEEVQALKQSLREEGANAARLTDELSKVALMLKDAERKAASGAEELTASKSAQKGLERELKQMAQALEAALQDASCSAEQLTAAIDVSQKLETLLADARAATVTINAELAEERKANAAAKKQLTVSKKALATEKANVNTLHENLSQTQETLENLNQHTLSLSKELNAAKHKIASLESEMASLLHSLDEERNKSAALQLGTSQMDAIMKEKELACGKVEQLEKELVNTRAESKILKKNPTERRRIVKNGQIQRSERTHSGDLSHTKQRVDDEKSARR</sequence>
<evidence type="ECO:0000256" key="2">
    <source>
        <dbReference type="SAM" id="MobiDB-lite"/>
    </source>
</evidence>
<keyword evidence="4" id="KW-1185">Reference proteome</keyword>
<dbReference type="Gene3D" id="1.10.287.1490">
    <property type="match status" value="1"/>
</dbReference>
<proteinExistence type="predicted"/>
<evidence type="ECO:0000313" key="4">
    <source>
        <dbReference type="Proteomes" id="UP001497444"/>
    </source>
</evidence>
<dbReference type="Proteomes" id="UP001497444">
    <property type="component" value="Chromosome 2"/>
</dbReference>
<feature type="compositionally biased region" description="Basic and acidic residues" evidence="2">
    <location>
        <begin position="746"/>
        <end position="770"/>
    </location>
</feature>
<protein>
    <recommendedName>
        <fullName evidence="5">MAR-binding filament-like protein 1-1</fullName>
    </recommendedName>
</protein>
<dbReference type="PANTHER" id="PTHR45615">
    <property type="entry name" value="MYOSIN HEAVY CHAIN, NON-MUSCLE"/>
    <property type="match status" value="1"/>
</dbReference>
<feature type="coiled-coil region" evidence="1">
    <location>
        <begin position="206"/>
        <end position="578"/>
    </location>
</feature>
<evidence type="ECO:0000313" key="3">
    <source>
        <dbReference type="EMBL" id="CAK9267770.1"/>
    </source>
</evidence>
<dbReference type="EMBL" id="OZ020097">
    <property type="protein sequence ID" value="CAK9267770.1"/>
    <property type="molecule type" value="Genomic_DNA"/>
</dbReference>
<evidence type="ECO:0000256" key="1">
    <source>
        <dbReference type="SAM" id="Coils"/>
    </source>
</evidence>
<evidence type="ECO:0008006" key="5">
    <source>
        <dbReference type="Google" id="ProtNLM"/>
    </source>
</evidence>